<feature type="compositionally biased region" description="Basic residues" evidence="1">
    <location>
        <begin position="207"/>
        <end position="217"/>
    </location>
</feature>
<name>A0AAU8B2F5_9CAUD</name>
<organism evidence="2">
    <name type="scientific">Dulem virus 38</name>
    <dbReference type="NCBI Taxonomy" id="3145756"/>
    <lineage>
        <taxon>Viruses</taxon>
        <taxon>Duplodnaviria</taxon>
        <taxon>Heunggongvirae</taxon>
        <taxon>Uroviricota</taxon>
        <taxon>Caudoviricetes</taxon>
    </lineage>
</organism>
<sequence>MHVLTRARACRVCIHTEHCPMGTFARDSRRVAPVFPNPGVRNLPFQKPYSGAYLTLQVLHFLQKCAIARLIPRVHTHSRPSPGRSPGGRTLVCVLMCVCCECSGAGSVCRLRPRGSLAALASPLGHQSRSVACRFRRFAAPTPEGLRPPGPALQALRRWGAGRHARPRVFSAPGGEACCKEPPAAAALAGAGGSLQALPEPFAARPSRTRRAARGRTTHAALRASESRPPPRKYPSDAF</sequence>
<reference evidence="2" key="1">
    <citation type="submission" date="2024-03" db="EMBL/GenBank/DDBJ databases">
        <title>Diverse circular DNA viruses in blood, oral, and fecal samples of captive lemurs.</title>
        <authorList>
            <person name="Paietta E.N."/>
            <person name="Kraberger S."/>
            <person name="Lund M.C."/>
            <person name="Custer J.M."/>
            <person name="Vargas K.M."/>
            <person name="Ehmke E.E."/>
            <person name="Yoder A.D."/>
            <person name="Varsani A."/>
        </authorList>
    </citation>
    <scope>NUCLEOTIDE SEQUENCE</scope>
    <source>
        <strain evidence="2">Duke_24SF_44</strain>
    </source>
</reference>
<evidence type="ECO:0000313" key="2">
    <source>
        <dbReference type="EMBL" id="XCD05743.1"/>
    </source>
</evidence>
<accession>A0AAU8B2F5</accession>
<evidence type="ECO:0000256" key="1">
    <source>
        <dbReference type="SAM" id="MobiDB-lite"/>
    </source>
</evidence>
<dbReference type="EMBL" id="PP511596">
    <property type="protein sequence ID" value="XCD05743.1"/>
    <property type="molecule type" value="Genomic_DNA"/>
</dbReference>
<protein>
    <submittedName>
        <fullName evidence="2">Uncharacterized protein</fullName>
    </submittedName>
</protein>
<feature type="region of interest" description="Disordered" evidence="1">
    <location>
        <begin position="199"/>
        <end position="239"/>
    </location>
</feature>
<proteinExistence type="predicted"/>